<sequence length="347" mass="39663">MFFDEDRDNTLYENLVVNDDLKQQMLKACKEAQEKSSRPDDELSSKRERINENKSVYGTLIRNVSVAVVSICASGLLIIAAVNQIGKNKGGSTPSMAKDTTGFTTEKLSDRNAEKLTDNSKETELVTSEEEGMYGDYKDIKAAIDQFDIYSDKWKDLLSDEGSKYGVKYTMTDLDHNGNPEIIVTNIEGTMYRTNLHIFELEDGKPKERVKLLDSESMMSLPDISLSDELVCYHDMLNDSYTYLGIDYFESKEAEGVMKIESKVDFSLDDGMFDLTVRNTKTTKENKTTYADWDGNKITKKEYEKYDDKTLDESKDFEKSTVKLKWVDLKNGSQELLDCYKVFINEE</sequence>
<organism evidence="2 3">
    <name type="scientific">Eubacterium uniforme</name>
    <dbReference type="NCBI Taxonomy" id="39495"/>
    <lineage>
        <taxon>Bacteria</taxon>
        <taxon>Bacillati</taxon>
        <taxon>Bacillota</taxon>
        <taxon>Clostridia</taxon>
        <taxon>Eubacteriales</taxon>
        <taxon>Eubacteriaceae</taxon>
        <taxon>Eubacterium</taxon>
    </lineage>
</organism>
<dbReference type="OrthoDB" id="9772442at2"/>
<proteinExistence type="predicted"/>
<evidence type="ECO:0000313" key="3">
    <source>
        <dbReference type="Proteomes" id="UP000190814"/>
    </source>
</evidence>
<keyword evidence="3" id="KW-1185">Reference proteome</keyword>
<dbReference type="STRING" id="39495.SAMN02745111_01671"/>
<dbReference type="RefSeq" id="WP_078766525.1">
    <property type="nucleotide sequence ID" value="NZ_FUXZ01000010.1"/>
</dbReference>
<protein>
    <submittedName>
        <fullName evidence="2">Uncharacterized protein</fullName>
    </submittedName>
</protein>
<feature type="transmembrane region" description="Helical" evidence="1">
    <location>
        <begin position="60"/>
        <end position="82"/>
    </location>
</feature>
<dbReference type="Proteomes" id="UP000190814">
    <property type="component" value="Unassembled WGS sequence"/>
</dbReference>
<dbReference type="AlphaFoldDB" id="A0A1T4VVQ0"/>
<reference evidence="2 3" key="1">
    <citation type="submission" date="2017-02" db="EMBL/GenBank/DDBJ databases">
        <authorList>
            <person name="Peterson S.W."/>
        </authorList>
    </citation>
    <scope>NUCLEOTIDE SEQUENCE [LARGE SCALE GENOMIC DNA]</scope>
    <source>
        <strain evidence="2 3">ATCC 35992</strain>
    </source>
</reference>
<keyword evidence="1" id="KW-0472">Membrane</keyword>
<keyword evidence="1" id="KW-0812">Transmembrane</keyword>
<accession>A0A1T4VVQ0</accession>
<keyword evidence="1" id="KW-1133">Transmembrane helix</keyword>
<evidence type="ECO:0000313" key="2">
    <source>
        <dbReference type="EMBL" id="SKA68898.1"/>
    </source>
</evidence>
<evidence type="ECO:0000256" key="1">
    <source>
        <dbReference type="SAM" id="Phobius"/>
    </source>
</evidence>
<dbReference type="EMBL" id="FUXZ01000010">
    <property type="protein sequence ID" value="SKA68898.1"/>
    <property type="molecule type" value="Genomic_DNA"/>
</dbReference>
<name>A0A1T4VVQ0_9FIRM</name>
<gene>
    <name evidence="2" type="ORF">SAMN02745111_01671</name>
</gene>